<dbReference type="Pfam" id="PF04539">
    <property type="entry name" value="Sigma70_r3"/>
    <property type="match status" value="1"/>
</dbReference>
<organism evidence="9 10">
    <name type="scientific">Arthrobacter pigmenti</name>
    <dbReference type="NCBI Taxonomy" id="271432"/>
    <lineage>
        <taxon>Bacteria</taxon>
        <taxon>Bacillati</taxon>
        <taxon>Actinomycetota</taxon>
        <taxon>Actinomycetes</taxon>
        <taxon>Micrococcales</taxon>
        <taxon>Micrococcaceae</taxon>
        <taxon>Arthrobacter</taxon>
    </lineage>
</organism>
<feature type="domain" description="RNA polymerase sigma-70 region 2" evidence="7">
    <location>
        <begin position="36"/>
        <end position="101"/>
    </location>
</feature>
<feature type="domain" description="RNA polymerase sigma-70 region 3" evidence="6">
    <location>
        <begin position="118"/>
        <end position="152"/>
    </location>
</feature>
<keyword evidence="2" id="KW-0731">Sigma factor</keyword>
<evidence type="ECO:0000259" key="8">
    <source>
        <dbReference type="Pfam" id="PF04545"/>
    </source>
</evidence>
<dbReference type="SUPFAM" id="SSF88946">
    <property type="entry name" value="Sigma2 domain of RNA polymerase sigma factors"/>
    <property type="match status" value="1"/>
</dbReference>
<dbReference type="PANTHER" id="PTHR30385:SF4">
    <property type="entry name" value="RNA POLYMERASE SIGMA-E FACTOR"/>
    <property type="match status" value="1"/>
</dbReference>
<evidence type="ECO:0000259" key="7">
    <source>
        <dbReference type="Pfam" id="PF04542"/>
    </source>
</evidence>
<gene>
    <name evidence="9" type="ORF">BJ994_000419</name>
</gene>
<evidence type="ECO:0000256" key="1">
    <source>
        <dbReference type="ARBA" id="ARBA00023015"/>
    </source>
</evidence>
<dbReference type="InterPro" id="IPR014284">
    <property type="entry name" value="RNA_pol_sigma-70_dom"/>
</dbReference>
<dbReference type="SUPFAM" id="SSF88659">
    <property type="entry name" value="Sigma3 and sigma4 domains of RNA polymerase sigma factors"/>
    <property type="match status" value="2"/>
</dbReference>
<accession>A0A846RE91</accession>
<dbReference type="EMBL" id="JAATJL010000001">
    <property type="protein sequence ID" value="NJC21343.1"/>
    <property type="molecule type" value="Genomic_DNA"/>
</dbReference>
<evidence type="ECO:0000313" key="10">
    <source>
        <dbReference type="Proteomes" id="UP000547458"/>
    </source>
</evidence>
<dbReference type="Proteomes" id="UP000547458">
    <property type="component" value="Unassembled WGS sequence"/>
</dbReference>
<evidence type="ECO:0000256" key="3">
    <source>
        <dbReference type="ARBA" id="ARBA00023125"/>
    </source>
</evidence>
<dbReference type="Gene3D" id="1.10.10.10">
    <property type="entry name" value="Winged helix-like DNA-binding domain superfamily/Winged helix DNA-binding domain"/>
    <property type="match status" value="2"/>
</dbReference>
<dbReference type="Gene3D" id="1.20.120.1810">
    <property type="match status" value="1"/>
</dbReference>
<name>A0A846RE91_9MICC</name>
<keyword evidence="1" id="KW-0805">Transcription regulation</keyword>
<dbReference type="InterPro" id="IPR013324">
    <property type="entry name" value="RNA_pol_sigma_r3/r4-like"/>
</dbReference>
<dbReference type="PANTHER" id="PTHR30385">
    <property type="entry name" value="SIGMA FACTOR F FLAGELLAR"/>
    <property type="match status" value="1"/>
</dbReference>
<dbReference type="GO" id="GO:0006352">
    <property type="term" value="P:DNA-templated transcription initiation"/>
    <property type="evidence" value="ECO:0007669"/>
    <property type="project" value="InterPro"/>
</dbReference>
<feature type="region of interest" description="Disordered" evidence="5">
    <location>
        <begin position="1"/>
        <end position="21"/>
    </location>
</feature>
<dbReference type="NCBIfam" id="TIGR02937">
    <property type="entry name" value="sigma70-ECF"/>
    <property type="match status" value="1"/>
</dbReference>
<dbReference type="RefSeq" id="WP_167990977.1">
    <property type="nucleotide sequence ID" value="NZ_JAATJL010000001.1"/>
</dbReference>
<protein>
    <submittedName>
        <fullName evidence="9">RNA polymerase sigma-B factor</fullName>
    </submittedName>
</protein>
<dbReference type="InterPro" id="IPR007627">
    <property type="entry name" value="RNA_pol_sigma70_r2"/>
</dbReference>
<keyword evidence="10" id="KW-1185">Reference proteome</keyword>
<dbReference type="InterPro" id="IPR036388">
    <property type="entry name" value="WH-like_DNA-bd_sf"/>
</dbReference>
<dbReference type="Pfam" id="PF04542">
    <property type="entry name" value="Sigma70_r2"/>
    <property type="match status" value="1"/>
</dbReference>
<dbReference type="InterPro" id="IPR000943">
    <property type="entry name" value="RNA_pol_sigma70"/>
</dbReference>
<evidence type="ECO:0000259" key="6">
    <source>
        <dbReference type="Pfam" id="PF04539"/>
    </source>
</evidence>
<keyword evidence="4" id="KW-0804">Transcription</keyword>
<keyword evidence="3" id="KW-0238">DNA-binding</keyword>
<evidence type="ECO:0000256" key="4">
    <source>
        <dbReference type="ARBA" id="ARBA00023163"/>
    </source>
</evidence>
<sequence length="262" mass="29281">MRTAEHPSDSPSTHSRAQRSDGRLRAAIHEEMALDHLHVADSIARGFSAFSYDAADIRQVAYMGLVKAAQRFDPTIGVEFCAYAVPTIRGEVKRYLRDCSWIIRPPRELQDLKSEAMKASQTLAQRLGREPSIAELAEELDRSPAVVVEALACAGCQRPESIDASPGTFAWADTLEAEGDDFARSDEVLSLRAAVRELSEKEKELLFRRYFHEESQERIGQRLGMTQMQISRLLARTLVKLQKRLLEQVHPGAGYSSTTHSA</sequence>
<feature type="domain" description="RNA polymerase sigma-70 region 4" evidence="8">
    <location>
        <begin position="196"/>
        <end position="243"/>
    </location>
</feature>
<evidence type="ECO:0000256" key="2">
    <source>
        <dbReference type="ARBA" id="ARBA00023082"/>
    </source>
</evidence>
<dbReference type="GO" id="GO:0016987">
    <property type="term" value="F:sigma factor activity"/>
    <property type="evidence" value="ECO:0007669"/>
    <property type="project" value="UniProtKB-KW"/>
</dbReference>
<evidence type="ECO:0000256" key="5">
    <source>
        <dbReference type="SAM" id="MobiDB-lite"/>
    </source>
</evidence>
<dbReference type="InterPro" id="IPR007624">
    <property type="entry name" value="RNA_pol_sigma70_r3"/>
</dbReference>
<dbReference type="Pfam" id="PF04545">
    <property type="entry name" value="Sigma70_r4"/>
    <property type="match status" value="1"/>
</dbReference>
<comment type="caution">
    <text evidence="9">The sequence shown here is derived from an EMBL/GenBank/DDBJ whole genome shotgun (WGS) entry which is preliminary data.</text>
</comment>
<dbReference type="PRINTS" id="PR00046">
    <property type="entry name" value="SIGMA70FCT"/>
</dbReference>
<dbReference type="CDD" id="cd06171">
    <property type="entry name" value="Sigma70_r4"/>
    <property type="match status" value="1"/>
</dbReference>
<dbReference type="InterPro" id="IPR013325">
    <property type="entry name" value="RNA_pol_sigma_r2"/>
</dbReference>
<dbReference type="AlphaFoldDB" id="A0A846RE91"/>
<dbReference type="InterPro" id="IPR007630">
    <property type="entry name" value="RNA_pol_sigma70_r4"/>
</dbReference>
<evidence type="ECO:0000313" key="9">
    <source>
        <dbReference type="EMBL" id="NJC21343.1"/>
    </source>
</evidence>
<reference evidence="9 10" key="1">
    <citation type="submission" date="2020-03" db="EMBL/GenBank/DDBJ databases">
        <title>Sequencing the genomes of 1000 actinobacteria strains.</title>
        <authorList>
            <person name="Klenk H.-P."/>
        </authorList>
    </citation>
    <scope>NUCLEOTIDE SEQUENCE [LARGE SCALE GENOMIC DNA]</scope>
    <source>
        <strain evidence="9 10">DSM 16403</strain>
    </source>
</reference>
<proteinExistence type="predicted"/>
<dbReference type="GO" id="GO:0003677">
    <property type="term" value="F:DNA binding"/>
    <property type="evidence" value="ECO:0007669"/>
    <property type="project" value="UniProtKB-KW"/>
</dbReference>